<keyword evidence="3" id="KW-1185">Reference proteome</keyword>
<dbReference type="Pfam" id="PF10135">
    <property type="entry name" value="Rod-binding"/>
    <property type="match status" value="1"/>
</dbReference>
<proteinExistence type="predicted"/>
<keyword evidence="2" id="KW-0969">Cilium</keyword>
<gene>
    <name evidence="2" type="ORF">FY036_19875</name>
</gene>
<dbReference type="Proteomes" id="UP000323258">
    <property type="component" value="Unassembled WGS sequence"/>
</dbReference>
<evidence type="ECO:0000313" key="3">
    <source>
        <dbReference type="Proteomes" id="UP000323258"/>
    </source>
</evidence>
<comment type="caution">
    <text evidence="2">The sequence shown here is derived from an EMBL/GenBank/DDBJ whole genome shotgun (WGS) entry which is preliminary data.</text>
</comment>
<reference evidence="2 3" key="2">
    <citation type="submission" date="2019-09" db="EMBL/GenBank/DDBJ databases">
        <title>Mesorhizobium sp. MaA-C15 isolated from Microcystis aeruginosa.</title>
        <authorList>
            <person name="Jeong S.E."/>
            <person name="Jin H.M."/>
            <person name="Jeon C.O."/>
        </authorList>
    </citation>
    <scope>NUCLEOTIDE SEQUENCE [LARGE SCALE GENOMIC DNA]</scope>
    <source>
        <strain evidence="2 3">MaA-C15</strain>
    </source>
</reference>
<reference evidence="2 3" key="1">
    <citation type="submission" date="2019-08" db="EMBL/GenBank/DDBJ databases">
        <authorList>
            <person name="Seo Y.L."/>
        </authorList>
    </citation>
    <scope>NUCLEOTIDE SEQUENCE [LARGE SCALE GENOMIC DNA]</scope>
    <source>
        <strain evidence="2 3">MaA-C15</strain>
    </source>
</reference>
<evidence type="ECO:0000313" key="2">
    <source>
        <dbReference type="EMBL" id="TYR30146.1"/>
    </source>
</evidence>
<feature type="domain" description="Flagellar protein FlgJ N-terminal" evidence="1">
    <location>
        <begin position="81"/>
        <end position="121"/>
    </location>
</feature>
<dbReference type="InterPro" id="IPR019301">
    <property type="entry name" value="Flagellar_prot_FlgJ_N"/>
</dbReference>
<name>A0A5D4GMU2_9HYPH</name>
<organism evidence="2 3">
    <name type="scientific">Neoaquamicrobium microcysteis</name>
    <dbReference type="NCBI Taxonomy" id="2682781"/>
    <lineage>
        <taxon>Bacteria</taxon>
        <taxon>Pseudomonadati</taxon>
        <taxon>Pseudomonadota</taxon>
        <taxon>Alphaproteobacteria</taxon>
        <taxon>Hyphomicrobiales</taxon>
        <taxon>Phyllobacteriaceae</taxon>
        <taxon>Neoaquamicrobium</taxon>
    </lineage>
</organism>
<sequence length="181" mass="18940">MAISTPGDIVLDVVRAADPAAAEAARAKLASFAGKAPGVEFSAAGSPSPAGAPSGSATAETFRKFEAVVLQTFVQTMLPKETEAVYGQGMAGEMWQSLLAEQLANAMAARGGIGIADRILRDHYQAEENASLDPTRHDAAADLSERDAQEMLSVALVQEIQRRTAQSLNEDRAAVTPTTGR</sequence>
<dbReference type="OrthoDB" id="7889190at2"/>
<keyword evidence="2" id="KW-0282">Flagellum</keyword>
<accession>A0A5D4GMU2</accession>
<keyword evidence="2" id="KW-0966">Cell projection</keyword>
<dbReference type="RefSeq" id="WP_148916504.1">
    <property type="nucleotide sequence ID" value="NZ_VSZS01000067.1"/>
</dbReference>
<evidence type="ECO:0000259" key="1">
    <source>
        <dbReference type="Pfam" id="PF10135"/>
    </source>
</evidence>
<dbReference type="AlphaFoldDB" id="A0A5D4GMU2"/>
<dbReference type="EMBL" id="VSZS01000067">
    <property type="protein sequence ID" value="TYR30146.1"/>
    <property type="molecule type" value="Genomic_DNA"/>
</dbReference>
<protein>
    <submittedName>
        <fullName evidence="2">Flagellar biosynthesis protein FlgJ</fullName>
    </submittedName>
</protein>